<evidence type="ECO:0000256" key="5">
    <source>
        <dbReference type="ARBA" id="ARBA00022692"/>
    </source>
</evidence>
<accession>A0ABQ2Y0E7</accession>
<dbReference type="Pfam" id="PF07715">
    <property type="entry name" value="Plug"/>
    <property type="match status" value="1"/>
</dbReference>
<dbReference type="InterPro" id="IPR000531">
    <property type="entry name" value="Beta-barrel_TonB"/>
</dbReference>
<feature type="domain" description="TonB-dependent receptor-like beta-barrel" evidence="13">
    <location>
        <begin position="369"/>
        <end position="817"/>
    </location>
</feature>
<dbReference type="InterPro" id="IPR010104">
    <property type="entry name" value="TonB_rcpt_bac"/>
</dbReference>
<name>A0ABQ2Y0E7_9BURK</name>
<keyword evidence="5 10" id="KW-0812">Transmembrane</keyword>
<dbReference type="CDD" id="cd01347">
    <property type="entry name" value="ligand_gated_channel"/>
    <property type="match status" value="1"/>
</dbReference>
<reference evidence="16" key="1">
    <citation type="journal article" date="2019" name="Int. J. Syst. Evol. Microbiol.">
        <title>The Global Catalogue of Microorganisms (GCM) 10K type strain sequencing project: providing services to taxonomists for standard genome sequencing and annotation.</title>
        <authorList>
            <consortium name="The Broad Institute Genomics Platform"/>
            <consortium name="The Broad Institute Genome Sequencing Center for Infectious Disease"/>
            <person name="Wu L."/>
            <person name="Ma J."/>
        </authorList>
    </citation>
    <scope>NUCLEOTIDE SEQUENCE [LARGE SCALE GENOMIC DNA]</scope>
    <source>
        <strain evidence="16">KCTC 23917</strain>
    </source>
</reference>
<keyword evidence="16" id="KW-1185">Reference proteome</keyword>
<keyword evidence="8 15" id="KW-0675">Receptor</keyword>
<comment type="caution">
    <text evidence="15">The sequence shown here is derived from an EMBL/GenBank/DDBJ whole genome shotgun (WGS) entry which is preliminary data.</text>
</comment>
<evidence type="ECO:0000259" key="13">
    <source>
        <dbReference type="Pfam" id="PF00593"/>
    </source>
</evidence>
<proteinExistence type="inferred from homology"/>
<evidence type="ECO:0000256" key="6">
    <source>
        <dbReference type="ARBA" id="ARBA00023077"/>
    </source>
</evidence>
<dbReference type="PANTHER" id="PTHR40980">
    <property type="entry name" value="PLUG DOMAIN-CONTAINING PROTEIN"/>
    <property type="match status" value="1"/>
</dbReference>
<evidence type="ECO:0000256" key="1">
    <source>
        <dbReference type="ARBA" id="ARBA00004571"/>
    </source>
</evidence>
<dbReference type="Gene3D" id="2.170.130.10">
    <property type="entry name" value="TonB-dependent receptor, plug domain"/>
    <property type="match status" value="1"/>
</dbReference>
<evidence type="ECO:0000256" key="10">
    <source>
        <dbReference type="PROSITE-ProRule" id="PRU01360"/>
    </source>
</evidence>
<evidence type="ECO:0000256" key="11">
    <source>
        <dbReference type="RuleBase" id="RU003357"/>
    </source>
</evidence>
<feature type="chain" id="PRO_5047322715" evidence="12">
    <location>
        <begin position="42"/>
        <end position="851"/>
    </location>
</feature>
<dbReference type="PANTHER" id="PTHR40980:SF4">
    <property type="entry name" value="TONB-DEPENDENT RECEPTOR-LIKE BETA-BARREL DOMAIN-CONTAINING PROTEIN"/>
    <property type="match status" value="1"/>
</dbReference>
<evidence type="ECO:0000256" key="8">
    <source>
        <dbReference type="ARBA" id="ARBA00023170"/>
    </source>
</evidence>
<keyword evidence="7 10" id="KW-0472">Membrane</keyword>
<evidence type="ECO:0000256" key="7">
    <source>
        <dbReference type="ARBA" id="ARBA00023136"/>
    </source>
</evidence>
<dbReference type="NCBIfam" id="TIGR01782">
    <property type="entry name" value="TonB-Xanth-Caul"/>
    <property type="match status" value="1"/>
</dbReference>
<dbReference type="InterPro" id="IPR036942">
    <property type="entry name" value="Beta-barrel_TonB_sf"/>
</dbReference>
<dbReference type="SUPFAM" id="SSF56935">
    <property type="entry name" value="Porins"/>
    <property type="match status" value="1"/>
</dbReference>
<keyword evidence="9 10" id="KW-0998">Cell outer membrane</keyword>
<keyword evidence="12" id="KW-0732">Signal</keyword>
<dbReference type="InterPro" id="IPR012910">
    <property type="entry name" value="Plug_dom"/>
</dbReference>
<feature type="signal peptide" evidence="12">
    <location>
        <begin position="1"/>
        <end position="41"/>
    </location>
</feature>
<dbReference type="EMBL" id="BMYU01000007">
    <property type="protein sequence ID" value="GGX47229.1"/>
    <property type="molecule type" value="Genomic_DNA"/>
</dbReference>
<organism evidence="15 16">
    <name type="scientific">Undibacterium squillarum</name>
    <dbReference type="NCBI Taxonomy" id="1131567"/>
    <lineage>
        <taxon>Bacteria</taxon>
        <taxon>Pseudomonadati</taxon>
        <taxon>Pseudomonadota</taxon>
        <taxon>Betaproteobacteria</taxon>
        <taxon>Burkholderiales</taxon>
        <taxon>Oxalobacteraceae</taxon>
        <taxon>Undibacterium</taxon>
    </lineage>
</organism>
<keyword evidence="6 11" id="KW-0798">TonB box</keyword>
<evidence type="ECO:0000256" key="3">
    <source>
        <dbReference type="ARBA" id="ARBA00022448"/>
    </source>
</evidence>
<keyword evidence="4 10" id="KW-1134">Transmembrane beta strand</keyword>
<comment type="subcellular location">
    <subcellularLocation>
        <location evidence="1 10">Cell outer membrane</location>
        <topology evidence="1 10">Multi-pass membrane protein</topology>
    </subcellularLocation>
</comment>
<protein>
    <submittedName>
        <fullName evidence="15">TonB-dependent receptor</fullName>
    </submittedName>
</protein>
<evidence type="ECO:0000256" key="12">
    <source>
        <dbReference type="SAM" id="SignalP"/>
    </source>
</evidence>
<evidence type="ECO:0000313" key="16">
    <source>
        <dbReference type="Proteomes" id="UP000653343"/>
    </source>
</evidence>
<gene>
    <name evidence="15" type="ORF">GCM10010946_27120</name>
</gene>
<dbReference type="InterPro" id="IPR039426">
    <property type="entry name" value="TonB-dep_rcpt-like"/>
</dbReference>
<evidence type="ECO:0000256" key="4">
    <source>
        <dbReference type="ARBA" id="ARBA00022452"/>
    </source>
</evidence>
<dbReference type="Proteomes" id="UP000653343">
    <property type="component" value="Unassembled WGS sequence"/>
</dbReference>
<evidence type="ECO:0000259" key="14">
    <source>
        <dbReference type="Pfam" id="PF07715"/>
    </source>
</evidence>
<evidence type="ECO:0000256" key="2">
    <source>
        <dbReference type="ARBA" id="ARBA00009810"/>
    </source>
</evidence>
<comment type="similarity">
    <text evidence="2 10 11">Belongs to the TonB-dependent receptor family.</text>
</comment>
<dbReference type="InterPro" id="IPR037066">
    <property type="entry name" value="Plug_dom_sf"/>
</dbReference>
<dbReference type="Gene3D" id="2.40.170.20">
    <property type="entry name" value="TonB-dependent receptor, beta-barrel domain"/>
    <property type="match status" value="1"/>
</dbReference>
<dbReference type="Pfam" id="PF00593">
    <property type="entry name" value="TonB_dep_Rec_b-barrel"/>
    <property type="match status" value="1"/>
</dbReference>
<feature type="domain" description="TonB-dependent receptor plug" evidence="14">
    <location>
        <begin position="67"/>
        <end position="168"/>
    </location>
</feature>
<keyword evidence="3 10" id="KW-0813">Transport</keyword>
<sequence length="851" mass="93258">MFNSIRIMSDSKYSKPSSPLAYRVMSIAILQALAAVSSAQAAEPAQEVTVSGQRASLRKAIAIQEKADHIVSAVSADDIGGLPDKNAAEALARLPGLAVQRDQGEGRYVVVRGLAPDLNSVSINGNQIPSPEASRRAVALDILPAGMIRSLEVSKTLRPEHDAGALGGNVEVKTLSAFDLPGAMLNAYTGLSYDGASGKTSPNAGALWAQRFMSGKLGVAMGLSAEKRSFASDNIETGGSWQDGKLGSVELRDYLPVRERHALALNMDYRPDANQQTSLRYFLSDFSDDEVRDRLTFSNFASGTLAENASTSARAERRLRQRKYTQTLQSLNIASEWKFGDSWLKIAAATSRASEDTPESINDARFRGTANFSGISFTNTEQPRISAPESVYTPASYNLNSITLQQRYSSDRMQQFQTDFRKTLQAGDSDISLQAGIKFSRRDKDNDTNQWAYNSSKSGSPNYWGAGSVSLADFTGGMLDYPVGRIGAGISPDLIRARVAGLNRDAAKLANESAINDYRMQENLDAAYLQVSWDRHAWHLTAGSRLERTHFSASGKQISAGQITDLQKQRDYQNWLPSVHARYDFDQQTSLRAAWTSALVRANFSQLAPGTNLISNTEAQIGNPDLQAMTARGLDLGVEKLLAHDGVVSAYLFHKDVRNFTYTTNLAGSAAWKNYSSVVSYANGGDGTLNGLELAYSQPLKMLPAPWNNLILGANYTFVRSDAEIGRYDSTSGKFLNRSIRLPGQADRLLNLSIAYEQGPWSARLALNSKSEYLLELGSDILNPAQDRIVAPQKQIDLSLSWQFAKRWSLLFEAANLNNEKYYVYQGSPAYNAQYEQYGRSYKLSLKASLM</sequence>
<evidence type="ECO:0000313" key="15">
    <source>
        <dbReference type="EMBL" id="GGX47229.1"/>
    </source>
</evidence>
<dbReference type="PROSITE" id="PS52016">
    <property type="entry name" value="TONB_DEPENDENT_REC_3"/>
    <property type="match status" value="1"/>
</dbReference>
<evidence type="ECO:0000256" key="9">
    <source>
        <dbReference type="ARBA" id="ARBA00023237"/>
    </source>
</evidence>